<gene>
    <name evidence="1" type="ordered locus">HCH_02744</name>
</gene>
<dbReference type="AlphaFoldDB" id="Q2SIJ5"/>
<sequence length="50" mass="5598">MVESTAKISQLAVGDMLTSRAKYSVDGKLQDQWASLTSMDGDREEFLLKF</sequence>
<dbReference type="KEGG" id="hch:HCH_02744"/>
<dbReference type="STRING" id="349521.HCH_02744"/>
<evidence type="ECO:0000313" key="1">
    <source>
        <dbReference type="EMBL" id="ABC29529.1"/>
    </source>
</evidence>
<name>Q2SIJ5_HAHCH</name>
<reference evidence="1 2" key="1">
    <citation type="journal article" date="2005" name="Nucleic Acids Res.">
        <title>Genomic blueprint of Hahella chejuensis, a marine microbe producing an algicidal agent.</title>
        <authorList>
            <person name="Jeong H."/>
            <person name="Yim J.H."/>
            <person name="Lee C."/>
            <person name="Choi S.-H."/>
            <person name="Park Y.K."/>
            <person name="Yoon S.H."/>
            <person name="Hur C.-G."/>
            <person name="Kang H.-Y."/>
            <person name="Kim D."/>
            <person name="Lee H.H."/>
            <person name="Park K.H."/>
            <person name="Park S.-H."/>
            <person name="Park H.-S."/>
            <person name="Lee H.K."/>
            <person name="Oh T.K."/>
            <person name="Kim J.F."/>
        </authorList>
    </citation>
    <scope>NUCLEOTIDE SEQUENCE [LARGE SCALE GENOMIC DNA]</scope>
    <source>
        <strain evidence="1 2">KCTC 2396</strain>
    </source>
</reference>
<dbReference type="Proteomes" id="UP000000238">
    <property type="component" value="Chromosome"/>
</dbReference>
<dbReference type="EMBL" id="CP000155">
    <property type="protein sequence ID" value="ABC29529.1"/>
    <property type="molecule type" value="Genomic_DNA"/>
</dbReference>
<organism evidence="1 2">
    <name type="scientific">Hahella chejuensis (strain KCTC 2396)</name>
    <dbReference type="NCBI Taxonomy" id="349521"/>
    <lineage>
        <taxon>Bacteria</taxon>
        <taxon>Pseudomonadati</taxon>
        <taxon>Pseudomonadota</taxon>
        <taxon>Gammaproteobacteria</taxon>
        <taxon>Oceanospirillales</taxon>
        <taxon>Hahellaceae</taxon>
        <taxon>Hahella</taxon>
    </lineage>
</organism>
<evidence type="ECO:0000313" key="2">
    <source>
        <dbReference type="Proteomes" id="UP000000238"/>
    </source>
</evidence>
<dbReference type="HOGENOM" id="CLU_3118434_0_0_6"/>
<accession>Q2SIJ5</accession>
<protein>
    <submittedName>
        <fullName evidence="1">Uncharacterized protein</fullName>
    </submittedName>
</protein>
<keyword evidence="2" id="KW-1185">Reference proteome</keyword>
<proteinExistence type="predicted"/>